<feature type="compositionally biased region" description="Basic residues" evidence="1">
    <location>
        <begin position="192"/>
        <end position="205"/>
    </location>
</feature>
<evidence type="ECO:0000256" key="1">
    <source>
        <dbReference type="SAM" id="MobiDB-lite"/>
    </source>
</evidence>
<dbReference type="RefSeq" id="WP_058723958.1">
    <property type="nucleotide sequence ID" value="NZ_CAUBBA010000054.1"/>
</dbReference>
<dbReference type="InterPro" id="IPR011004">
    <property type="entry name" value="Trimer_LpxA-like_sf"/>
</dbReference>
<feature type="compositionally biased region" description="Polar residues" evidence="1">
    <location>
        <begin position="179"/>
        <end position="188"/>
    </location>
</feature>
<evidence type="ECO:0008006" key="4">
    <source>
        <dbReference type="Google" id="ProtNLM"/>
    </source>
</evidence>
<organism evidence="2 3">
    <name type="scientific">Ruthenibacterium lactatiformans</name>
    <dbReference type="NCBI Taxonomy" id="1550024"/>
    <lineage>
        <taxon>Bacteria</taxon>
        <taxon>Bacillati</taxon>
        <taxon>Bacillota</taxon>
        <taxon>Clostridia</taxon>
        <taxon>Eubacteriales</taxon>
        <taxon>Oscillospiraceae</taxon>
        <taxon>Ruthenibacterium</taxon>
    </lineage>
</organism>
<gene>
    <name evidence="2" type="ORF">ASJ35_17630</name>
</gene>
<dbReference type="EMBL" id="LMUA01000045">
    <property type="protein sequence ID" value="KUE74743.1"/>
    <property type="molecule type" value="Genomic_DNA"/>
</dbReference>
<dbReference type="AlphaFoldDB" id="A0A0W7TLM3"/>
<proteinExistence type="predicted"/>
<evidence type="ECO:0000313" key="3">
    <source>
        <dbReference type="Proteomes" id="UP000053433"/>
    </source>
</evidence>
<feature type="region of interest" description="Disordered" evidence="1">
    <location>
        <begin position="179"/>
        <end position="205"/>
    </location>
</feature>
<name>A0A0W7TLM3_9FIRM</name>
<dbReference type="Proteomes" id="UP000053433">
    <property type="component" value="Unassembled WGS sequence"/>
</dbReference>
<dbReference type="Gene3D" id="2.160.10.10">
    <property type="entry name" value="Hexapeptide repeat proteins"/>
    <property type="match status" value="1"/>
</dbReference>
<accession>A0A0W7TLM3</accession>
<dbReference type="SUPFAM" id="SSF51161">
    <property type="entry name" value="Trimeric LpxA-like enzymes"/>
    <property type="match status" value="1"/>
</dbReference>
<reference evidence="2 3" key="1">
    <citation type="submission" date="2015-10" db="EMBL/GenBank/DDBJ databases">
        <title>A novel member of the family Ruminococcaceae isolated from human faeces.</title>
        <authorList>
            <person name="Shkoporov A.N."/>
            <person name="Chaplin A.V."/>
            <person name="Motuzova O.V."/>
            <person name="Kafarskaia L.I."/>
            <person name="Efimov B.A."/>
        </authorList>
    </citation>
    <scope>NUCLEOTIDE SEQUENCE [LARGE SCALE GENOMIC DNA]</scope>
    <source>
        <strain evidence="2 3">668</strain>
    </source>
</reference>
<comment type="caution">
    <text evidence="2">The sequence shown here is derived from an EMBL/GenBank/DDBJ whole genome shotgun (WGS) entry which is preliminary data.</text>
</comment>
<protein>
    <recommendedName>
        <fullName evidence="4">Transferase</fullName>
    </recommendedName>
</protein>
<sequence length="205" mass="21955">MNQKYEISEIAHPQYPWLHRIRALSDVRPGVPKGHLGGYVQCEENLSQKGACWIADDAVVCDNARVYGSAWIGNKSHISGQAVISGDAHVGGNAAVLENAHVTSGLVVEQAVIRGDAEIKKDQRTRKSPRISGSALIYGTVVGNVSVSGASVVGKGEKIEGGRNSAFLVFFDGDMPTSGVNQRKGISQDSHKKQKRKTAHRGGER</sequence>
<evidence type="ECO:0000313" key="2">
    <source>
        <dbReference type="EMBL" id="KUE74743.1"/>
    </source>
</evidence>